<evidence type="ECO:0000313" key="4">
    <source>
        <dbReference type="EMBL" id="AKK24618.1"/>
    </source>
</evidence>
<dbReference type="PANTHER" id="PTHR33795">
    <property type="entry name" value="INSERTION ELEMENT IS150 PROTEIN INSJ"/>
    <property type="match status" value="1"/>
</dbReference>
<feature type="region of interest" description="Disordered" evidence="2">
    <location>
        <begin position="106"/>
        <end position="146"/>
    </location>
</feature>
<keyword evidence="4" id="KW-0614">Plasmid</keyword>
<feature type="compositionally biased region" description="Basic and acidic residues" evidence="2">
    <location>
        <begin position="134"/>
        <end position="146"/>
    </location>
</feature>
<dbReference type="InterPro" id="IPR055247">
    <property type="entry name" value="InsJ-like_HTH"/>
</dbReference>
<organism evidence="4 5">
    <name type="scientific">Pandoraea oxalativorans</name>
    <dbReference type="NCBI Taxonomy" id="573737"/>
    <lineage>
        <taxon>Bacteria</taxon>
        <taxon>Pseudomonadati</taxon>
        <taxon>Pseudomonadota</taxon>
        <taxon>Betaproteobacteria</taxon>
        <taxon>Burkholderiales</taxon>
        <taxon>Burkholderiaceae</taxon>
        <taxon>Pandoraea</taxon>
    </lineage>
</organism>
<dbReference type="Gene3D" id="1.10.10.10">
    <property type="entry name" value="Winged helix-like DNA-binding domain superfamily/Winged helix DNA-binding domain"/>
    <property type="match status" value="2"/>
</dbReference>
<dbReference type="InterPro" id="IPR036388">
    <property type="entry name" value="WH-like_DNA-bd_sf"/>
</dbReference>
<feature type="domain" description="Insertion element IS150 protein InsJ-like helix-turn-helix" evidence="3">
    <location>
        <begin position="66"/>
        <end position="119"/>
    </location>
</feature>
<dbReference type="EMBL" id="CP011518">
    <property type="protein sequence ID" value="AKK24618.1"/>
    <property type="molecule type" value="Genomic_DNA"/>
</dbReference>
<comment type="similarity">
    <text evidence="1">Belongs to the IS150/IS1296 orfA family.</text>
</comment>
<dbReference type="PANTHER" id="PTHR33795:SF1">
    <property type="entry name" value="INSERTION ELEMENT IS150 PROTEIN INSJ"/>
    <property type="match status" value="1"/>
</dbReference>
<dbReference type="GO" id="GO:0006313">
    <property type="term" value="P:DNA transposition"/>
    <property type="evidence" value="ECO:0007669"/>
    <property type="project" value="InterPro"/>
</dbReference>
<name>A0A0G3IDE4_9BURK</name>
<dbReference type="Pfam" id="PF13518">
    <property type="entry name" value="HTH_28"/>
    <property type="match status" value="1"/>
</dbReference>
<dbReference type="InterPro" id="IPR009057">
    <property type="entry name" value="Homeodomain-like_sf"/>
</dbReference>
<dbReference type="Proteomes" id="UP000035050">
    <property type="component" value="Plasmid pPO70-1"/>
</dbReference>
<dbReference type="KEGG" id="pox:MB84_27645"/>
<evidence type="ECO:0000259" key="3">
    <source>
        <dbReference type="Pfam" id="PF13518"/>
    </source>
</evidence>
<geneLocation type="plasmid" evidence="4 5">
    <name>pPO70-1</name>
</geneLocation>
<dbReference type="GO" id="GO:0004803">
    <property type="term" value="F:transposase activity"/>
    <property type="evidence" value="ECO:0007669"/>
    <property type="project" value="InterPro"/>
</dbReference>
<dbReference type="InterPro" id="IPR010921">
    <property type="entry name" value="Trp_repressor/repl_initiator"/>
</dbReference>
<evidence type="ECO:0000256" key="2">
    <source>
        <dbReference type="SAM" id="MobiDB-lite"/>
    </source>
</evidence>
<protein>
    <submittedName>
        <fullName evidence="4">Transposase</fullName>
    </submittedName>
</protein>
<keyword evidence="5" id="KW-1185">Reference proteome</keyword>
<feature type="compositionally biased region" description="Polar residues" evidence="2">
    <location>
        <begin position="123"/>
        <end position="133"/>
    </location>
</feature>
<dbReference type="Pfam" id="PF01527">
    <property type="entry name" value="HTH_Tnp_1"/>
    <property type="match status" value="1"/>
</dbReference>
<sequence length="177" mass="20158">MGKYTDQAKLAAVRDYCSGEAGLKAVAQRHSVNVSSLRQWIAGYRAHGEEGVRTKKRIPTNFSAEFKLSVLKRMREEGLSQRQTAALFNIRRFNVIGEWEDKFNQGGPKALGRVPRERRKTMSKASSDQAKQPNSDHDRSRQDLIDELKSLRMENAYLKKLEALVRANARQPQKSGR</sequence>
<gene>
    <name evidence="4" type="ORF">MB84_27645</name>
</gene>
<dbReference type="AlphaFoldDB" id="A0A0G3IDE4"/>
<dbReference type="SUPFAM" id="SSF46689">
    <property type="entry name" value="Homeodomain-like"/>
    <property type="match status" value="1"/>
</dbReference>
<accession>A0A0G3IDE4</accession>
<dbReference type="InterPro" id="IPR002514">
    <property type="entry name" value="Transposase_8"/>
</dbReference>
<evidence type="ECO:0000256" key="1">
    <source>
        <dbReference type="ARBA" id="ARBA00038232"/>
    </source>
</evidence>
<reference evidence="4" key="1">
    <citation type="submission" date="2016-06" db="EMBL/GenBank/DDBJ databases">
        <title>Pandoraea oxalativorans DSM 23570 Genome Sequencing.</title>
        <authorList>
            <person name="Ee R."/>
            <person name="Lim Y.-L."/>
            <person name="Yong D."/>
            <person name="Yin W.-F."/>
            <person name="Chan K.-G."/>
        </authorList>
    </citation>
    <scope>NUCLEOTIDE SEQUENCE</scope>
    <source>
        <strain evidence="4">DSM 23570</strain>
        <plasmid evidence="4">pPO70-1</plasmid>
    </source>
</reference>
<dbReference type="InterPro" id="IPR052057">
    <property type="entry name" value="IS150/IS1296_orfA-like"/>
</dbReference>
<proteinExistence type="inferred from homology"/>
<dbReference type="SUPFAM" id="SSF48295">
    <property type="entry name" value="TrpR-like"/>
    <property type="match status" value="1"/>
</dbReference>
<dbReference type="PATRIC" id="fig|573737.6.peg.5388"/>
<dbReference type="GO" id="GO:0043565">
    <property type="term" value="F:sequence-specific DNA binding"/>
    <property type="evidence" value="ECO:0007669"/>
    <property type="project" value="InterPro"/>
</dbReference>
<evidence type="ECO:0000313" key="5">
    <source>
        <dbReference type="Proteomes" id="UP000035050"/>
    </source>
</evidence>